<feature type="non-terminal residue" evidence="1">
    <location>
        <position position="23"/>
    </location>
</feature>
<name>A0A382MVK3_9ZZZZ</name>
<protein>
    <submittedName>
        <fullName evidence="1">Uncharacterized protein</fullName>
    </submittedName>
</protein>
<dbReference type="EMBL" id="UINC01095602">
    <property type="protein sequence ID" value="SVC51817.1"/>
    <property type="molecule type" value="Genomic_DNA"/>
</dbReference>
<sequence>MKPSKLKLNIDEDAKYKGTLTVE</sequence>
<dbReference type="AlphaFoldDB" id="A0A382MVK3"/>
<accession>A0A382MVK3</accession>
<organism evidence="1">
    <name type="scientific">marine metagenome</name>
    <dbReference type="NCBI Taxonomy" id="408172"/>
    <lineage>
        <taxon>unclassified sequences</taxon>
        <taxon>metagenomes</taxon>
        <taxon>ecological metagenomes</taxon>
    </lineage>
</organism>
<reference evidence="1" key="1">
    <citation type="submission" date="2018-05" db="EMBL/GenBank/DDBJ databases">
        <authorList>
            <person name="Lanie J.A."/>
            <person name="Ng W.-L."/>
            <person name="Kazmierczak K.M."/>
            <person name="Andrzejewski T.M."/>
            <person name="Davidsen T.M."/>
            <person name="Wayne K.J."/>
            <person name="Tettelin H."/>
            <person name="Glass J.I."/>
            <person name="Rusch D."/>
            <person name="Podicherti R."/>
            <person name="Tsui H.-C.T."/>
            <person name="Winkler M.E."/>
        </authorList>
    </citation>
    <scope>NUCLEOTIDE SEQUENCE</scope>
</reference>
<evidence type="ECO:0000313" key="1">
    <source>
        <dbReference type="EMBL" id="SVC51817.1"/>
    </source>
</evidence>
<proteinExistence type="predicted"/>
<gene>
    <name evidence="1" type="ORF">METZ01_LOCUS304671</name>
</gene>